<reference evidence="3 4" key="1">
    <citation type="journal article" date="2024" name="Arch. Microbiol.">
        <title>Corallococcus caeni sp. nov., a novel myxobacterium isolated from activated sludge.</title>
        <authorList>
            <person name="Tomita S."/>
            <person name="Nakai R."/>
            <person name="Kuroda K."/>
            <person name="Kurashita H."/>
            <person name="Hatamoto M."/>
            <person name="Yamaguchi T."/>
            <person name="Narihiro T."/>
        </authorList>
    </citation>
    <scope>NUCLEOTIDE SEQUENCE [LARGE SCALE GENOMIC DNA]</scope>
    <source>
        <strain evidence="3 4">NO1</strain>
    </source>
</reference>
<feature type="chain" id="PRO_5046537683" description="Acyloxyacyl hydrolase" evidence="2">
    <location>
        <begin position="47"/>
        <end position="210"/>
    </location>
</feature>
<feature type="region of interest" description="Disordered" evidence="1">
    <location>
        <begin position="44"/>
        <end position="65"/>
    </location>
</feature>
<comment type="caution">
    <text evidence="3">The sequence shown here is derived from an EMBL/GenBank/DDBJ whole genome shotgun (WGS) entry which is preliminary data.</text>
</comment>
<dbReference type="Proteomes" id="UP001342631">
    <property type="component" value="Unassembled WGS sequence"/>
</dbReference>
<evidence type="ECO:0008006" key="5">
    <source>
        <dbReference type="Google" id="ProtNLM"/>
    </source>
</evidence>
<proteinExistence type="predicted"/>
<protein>
    <recommendedName>
        <fullName evidence="5">Acyloxyacyl hydrolase</fullName>
    </recommendedName>
</protein>
<feature type="region of interest" description="Disordered" evidence="1">
    <location>
        <begin position="1"/>
        <end position="23"/>
    </location>
</feature>
<dbReference type="EMBL" id="BTTX01000006">
    <property type="protein sequence ID" value="GMU09827.1"/>
    <property type="molecule type" value="Genomic_DNA"/>
</dbReference>
<sequence length="210" mass="22446">MAPVATYDARKSSRTHAGESNQMKRPVTLCGALALLAVAAPLTASAQERGRTDGPEESEYGTGGYYGENRRGVSLQFDWGAAINSGENPPGAPEGPPLFVGATVSLWGDDWYRLDVSGGYVFDGGRFIGNVGPTFRSWGWPVSFTLGLKAGAIVIPEGEGLRFALSPQVGAELYLDRRDRVIMGLHYSPDIPIGGGGVTNRLFMNVGYRF</sequence>
<keyword evidence="2" id="KW-0732">Signal</keyword>
<evidence type="ECO:0000313" key="4">
    <source>
        <dbReference type="Proteomes" id="UP001342631"/>
    </source>
</evidence>
<evidence type="ECO:0000256" key="2">
    <source>
        <dbReference type="SAM" id="SignalP"/>
    </source>
</evidence>
<name>A0ABQ6R0P8_9BACT</name>
<evidence type="ECO:0000256" key="1">
    <source>
        <dbReference type="SAM" id="MobiDB-lite"/>
    </source>
</evidence>
<gene>
    <name evidence="3" type="ORF">ASNO1_60810</name>
</gene>
<feature type="signal peptide" evidence="2">
    <location>
        <begin position="1"/>
        <end position="46"/>
    </location>
</feature>
<keyword evidence="4" id="KW-1185">Reference proteome</keyword>
<organism evidence="3 4">
    <name type="scientific">Corallococcus caeni</name>
    <dbReference type="NCBI Taxonomy" id="3082388"/>
    <lineage>
        <taxon>Bacteria</taxon>
        <taxon>Pseudomonadati</taxon>
        <taxon>Myxococcota</taxon>
        <taxon>Myxococcia</taxon>
        <taxon>Myxococcales</taxon>
        <taxon>Cystobacterineae</taxon>
        <taxon>Myxococcaceae</taxon>
        <taxon>Corallococcus</taxon>
    </lineage>
</organism>
<evidence type="ECO:0000313" key="3">
    <source>
        <dbReference type="EMBL" id="GMU09827.1"/>
    </source>
</evidence>
<accession>A0ABQ6R0P8</accession>